<reference evidence="1" key="2">
    <citation type="submission" date="2020-11" db="EMBL/GenBank/DDBJ databases">
        <authorList>
            <person name="McCartney M.A."/>
            <person name="Auch B."/>
            <person name="Kono T."/>
            <person name="Mallez S."/>
            <person name="Becker A."/>
            <person name="Gohl D.M."/>
            <person name="Silverstein K.A.T."/>
            <person name="Koren S."/>
            <person name="Bechman K.B."/>
            <person name="Herman A."/>
            <person name="Abrahante J.E."/>
            <person name="Garbe J."/>
        </authorList>
    </citation>
    <scope>NUCLEOTIDE SEQUENCE</scope>
    <source>
        <strain evidence="1">Duluth1</strain>
        <tissue evidence="1">Whole animal</tissue>
    </source>
</reference>
<reference evidence="1" key="1">
    <citation type="journal article" date="2019" name="bioRxiv">
        <title>The Genome of the Zebra Mussel, Dreissena polymorpha: A Resource for Invasive Species Research.</title>
        <authorList>
            <person name="McCartney M.A."/>
            <person name="Auch B."/>
            <person name="Kono T."/>
            <person name="Mallez S."/>
            <person name="Zhang Y."/>
            <person name="Obille A."/>
            <person name="Becker A."/>
            <person name="Abrahante J.E."/>
            <person name="Garbe J."/>
            <person name="Badalamenti J.P."/>
            <person name="Herman A."/>
            <person name="Mangelson H."/>
            <person name="Liachko I."/>
            <person name="Sullivan S."/>
            <person name="Sone E.D."/>
            <person name="Koren S."/>
            <person name="Silverstein K.A.T."/>
            <person name="Beckman K.B."/>
            <person name="Gohl D.M."/>
        </authorList>
    </citation>
    <scope>NUCLEOTIDE SEQUENCE</scope>
    <source>
        <strain evidence="1">Duluth1</strain>
        <tissue evidence="1">Whole animal</tissue>
    </source>
</reference>
<evidence type="ECO:0000313" key="1">
    <source>
        <dbReference type="EMBL" id="KAH3852196.1"/>
    </source>
</evidence>
<dbReference type="EMBL" id="JAIWYP010000003">
    <property type="protein sequence ID" value="KAH3852196.1"/>
    <property type="molecule type" value="Genomic_DNA"/>
</dbReference>
<evidence type="ECO:0000313" key="2">
    <source>
        <dbReference type="Proteomes" id="UP000828390"/>
    </source>
</evidence>
<proteinExistence type="predicted"/>
<name>A0A9D4R218_DREPO</name>
<comment type="caution">
    <text evidence="1">The sequence shown here is derived from an EMBL/GenBank/DDBJ whole genome shotgun (WGS) entry which is preliminary data.</text>
</comment>
<gene>
    <name evidence="1" type="ORF">DPMN_094697</name>
</gene>
<dbReference type="Proteomes" id="UP000828390">
    <property type="component" value="Unassembled WGS sequence"/>
</dbReference>
<keyword evidence="2" id="KW-1185">Reference proteome</keyword>
<accession>A0A9D4R218</accession>
<dbReference type="AlphaFoldDB" id="A0A9D4R218"/>
<organism evidence="1 2">
    <name type="scientific">Dreissena polymorpha</name>
    <name type="common">Zebra mussel</name>
    <name type="synonym">Mytilus polymorpha</name>
    <dbReference type="NCBI Taxonomy" id="45954"/>
    <lineage>
        <taxon>Eukaryota</taxon>
        <taxon>Metazoa</taxon>
        <taxon>Spiralia</taxon>
        <taxon>Lophotrochozoa</taxon>
        <taxon>Mollusca</taxon>
        <taxon>Bivalvia</taxon>
        <taxon>Autobranchia</taxon>
        <taxon>Heteroconchia</taxon>
        <taxon>Euheterodonta</taxon>
        <taxon>Imparidentia</taxon>
        <taxon>Neoheterodontei</taxon>
        <taxon>Myida</taxon>
        <taxon>Dreissenoidea</taxon>
        <taxon>Dreissenidae</taxon>
        <taxon>Dreissena</taxon>
    </lineage>
</organism>
<sequence>MNTRKSPSIKCSKELAPTLSHIFQLSLDNGTLPGDWRNANIINYRPQGLSKRTTVKTSSVTSMMNELGWKLLAHRRREQRLTLLFKIIHGLVAIPANDHITFNKQPSRTGHSQQIKVIATKTDI</sequence>
<protein>
    <submittedName>
        <fullName evidence="1">Uncharacterized protein</fullName>
    </submittedName>
</protein>